<proteinExistence type="predicted"/>
<dbReference type="OrthoDB" id="3267789at2759"/>
<feature type="compositionally biased region" description="Basic and acidic residues" evidence="1">
    <location>
        <begin position="537"/>
        <end position="548"/>
    </location>
</feature>
<protein>
    <submittedName>
        <fullName evidence="2">Uncharacterized protein</fullName>
    </submittedName>
</protein>
<feature type="region of interest" description="Disordered" evidence="1">
    <location>
        <begin position="1"/>
        <end position="219"/>
    </location>
</feature>
<reference evidence="2" key="1">
    <citation type="journal article" date="2018" name="Genome Biol. Evol.">
        <title>Genomics and development of Lentinus tigrinus, a white-rot wood-decaying mushroom with dimorphic fruiting bodies.</title>
        <authorList>
            <person name="Wu B."/>
            <person name="Xu Z."/>
            <person name="Knudson A."/>
            <person name="Carlson A."/>
            <person name="Chen N."/>
            <person name="Kovaka S."/>
            <person name="LaButti K."/>
            <person name="Lipzen A."/>
            <person name="Pennachio C."/>
            <person name="Riley R."/>
            <person name="Schakwitz W."/>
            <person name="Umezawa K."/>
            <person name="Ohm R.A."/>
            <person name="Grigoriev I.V."/>
            <person name="Nagy L.G."/>
            <person name="Gibbons J."/>
            <person name="Hibbett D."/>
        </authorList>
    </citation>
    <scope>NUCLEOTIDE SEQUENCE [LARGE SCALE GENOMIC DNA]</scope>
    <source>
        <strain evidence="2">ALCF2SS1-6</strain>
    </source>
</reference>
<accession>A0A5C2STB0</accession>
<feature type="compositionally biased region" description="Basic and acidic residues" evidence="1">
    <location>
        <begin position="119"/>
        <end position="135"/>
    </location>
</feature>
<evidence type="ECO:0000256" key="1">
    <source>
        <dbReference type="SAM" id="MobiDB-lite"/>
    </source>
</evidence>
<evidence type="ECO:0000313" key="3">
    <source>
        <dbReference type="Proteomes" id="UP000313359"/>
    </source>
</evidence>
<evidence type="ECO:0000313" key="2">
    <source>
        <dbReference type="EMBL" id="RPD67072.1"/>
    </source>
</evidence>
<dbReference type="AlphaFoldDB" id="A0A5C2STB0"/>
<name>A0A5C2STB0_9APHY</name>
<organism evidence="2 3">
    <name type="scientific">Lentinus tigrinus ALCF2SS1-6</name>
    <dbReference type="NCBI Taxonomy" id="1328759"/>
    <lineage>
        <taxon>Eukaryota</taxon>
        <taxon>Fungi</taxon>
        <taxon>Dikarya</taxon>
        <taxon>Basidiomycota</taxon>
        <taxon>Agaricomycotina</taxon>
        <taxon>Agaricomycetes</taxon>
        <taxon>Polyporales</taxon>
        <taxon>Polyporaceae</taxon>
        <taxon>Lentinus</taxon>
    </lineage>
</organism>
<feature type="compositionally biased region" description="Basic and acidic residues" evidence="1">
    <location>
        <begin position="73"/>
        <end position="90"/>
    </location>
</feature>
<feature type="compositionally biased region" description="Low complexity" evidence="1">
    <location>
        <begin position="466"/>
        <end position="481"/>
    </location>
</feature>
<feature type="compositionally biased region" description="Low complexity" evidence="1">
    <location>
        <begin position="171"/>
        <end position="190"/>
    </location>
</feature>
<feature type="compositionally biased region" description="Basic and acidic residues" evidence="1">
    <location>
        <begin position="326"/>
        <end position="353"/>
    </location>
</feature>
<feature type="compositionally biased region" description="Low complexity" evidence="1">
    <location>
        <begin position="91"/>
        <end position="118"/>
    </location>
</feature>
<sequence length="604" mass="62541">MASAASPSTPSGGVGASMWASQPPSKSGWGRGGESGSGFRGMNRGGRPGRGGGGRGGRAGRGGARPNNSNTSRMDDKGSKPNGTELKEIPKAAAPAEPNIPAPTNDTSSSAASKSAHSQTKDTKGRSRKVSEAKPPRKVPPIIIEPPTVAVSNSPVSATTPNRSRRKRSTNRSTPSVTSKKSPSTESSTSHLRPDKSPVIIKDLPPHLAPPPPETPSFDIKHDIDALVERVRAVAMDRPNTPGSHIDWAGEEDDSLPDLDDWGVKSVTNSTSNTSVDQPDLISPILADALKPLPSIELGSPLTVPSVAPPPEAVPQKTASSVAVHARPDGDDTPRVAAPDPERKEKPSVEKPHSAAPKNRKKSDASAKATVPSGPSVGSVATATPTATAEKDTAAKKSPLKQSNLPLHPSLPAKPVGAMDALSKRLPKKPDPPPVHAPDQTADIEPTQKSALSESLHAPKPNGVIPQEQPSEGSPSPEPQGTAASMHAFIHSAPSYITTHSTPSSSSFHPTHGRAHTLGRPGGIRVPPFSPTNGSFPDERASRRDRVNHARNHSSPPTGPGTAHGHSRSGSRPVITVDALSRLARTLGGSSPPSKREVAAGAKE</sequence>
<feature type="compositionally biased region" description="Low complexity" evidence="1">
    <location>
        <begin position="266"/>
        <end position="276"/>
    </location>
</feature>
<feature type="compositionally biased region" description="Low complexity" evidence="1">
    <location>
        <begin position="494"/>
        <end position="510"/>
    </location>
</feature>
<dbReference type="EMBL" id="ML122250">
    <property type="protein sequence ID" value="RPD67072.1"/>
    <property type="molecule type" value="Genomic_DNA"/>
</dbReference>
<gene>
    <name evidence="2" type="ORF">L227DRAFT_648200</name>
</gene>
<feature type="compositionally biased region" description="Gly residues" evidence="1">
    <location>
        <begin position="29"/>
        <end position="63"/>
    </location>
</feature>
<keyword evidence="3" id="KW-1185">Reference proteome</keyword>
<feature type="region of interest" description="Disordered" evidence="1">
    <location>
        <begin position="238"/>
        <end position="280"/>
    </location>
</feature>
<feature type="compositionally biased region" description="Basic and acidic residues" evidence="1">
    <location>
        <begin position="594"/>
        <end position="604"/>
    </location>
</feature>
<feature type="compositionally biased region" description="Acidic residues" evidence="1">
    <location>
        <begin position="249"/>
        <end position="261"/>
    </location>
</feature>
<dbReference type="STRING" id="1328759.A0A5C2STB0"/>
<feature type="region of interest" description="Disordered" evidence="1">
    <location>
        <begin position="295"/>
        <end position="604"/>
    </location>
</feature>
<dbReference type="Proteomes" id="UP000313359">
    <property type="component" value="Unassembled WGS sequence"/>
</dbReference>
<feature type="compositionally biased region" description="Low complexity" evidence="1">
    <location>
        <begin position="1"/>
        <end position="11"/>
    </location>
</feature>